<sequence>MVFKYVFKHGKYNGSTKSAFWDETLRFGSERCRWSVEVGFSGSPEAMFKQGLTLFHIIEIYEAFTGLHPS</sequence>
<dbReference type="EMBL" id="JXTC01000750">
    <property type="protein sequence ID" value="PON38509.1"/>
    <property type="molecule type" value="Genomic_DNA"/>
</dbReference>
<proteinExistence type="predicted"/>
<name>A0A2P5APQ5_TREOI</name>
<gene>
    <name evidence="1" type="ORF">TorRG33x02_344850</name>
</gene>
<evidence type="ECO:0000313" key="1">
    <source>
        <dbReference type="EMBL" id="PON38509.1"/>
    </source>
</evidence>
<comment type="caution">
    <text evidence="1">The sequence shown here is derived from an EMBL/GenBank/DDBJ whole genome shotgun (WGS) entry which is preliminary data.</text>
</comment>
<reference evidence="2" key="1">
    <citation type="submission" date="2016-06" db="EMBL/GenBank/DDBJ databases">
        <title>Parallel loss of symbiosis genes in relatives of nitrogen-fixing non-legume Parasponia.</title>
        <authorList>
            <person name="Van Velzen R."/>
            <person name="Holmer R."/>
            <person name="Bu F."/>
            <person name="Rutten L."/>
            <person name="Van Zeijl A."/>
            <person name="Liu W."/>
            <person name="Santuari L."/>
            <person name="Cao Q."/>
            <person name="Sharma T."/>
            <person name="Shen D."/>
            <person name="Roswanjaya Y."/>
            <person name="Wardhani T."/>
            <person name="Kalhor M.S."/>
            <person name="Jansen J."/>
            <person name="Van den Hoogen J."/>
            <person name="Gungor B."/>
            <person name="Hartog M."/>
            <person name="Hontelez J."/>
            <person name="Verver J."/>
            <person name="Yang W.-C."/>
            <person name="Schijlen E."/>
            <person name="Repin R."/>
            <person name="Schilthuizen M."/>
            <person name="Schranz E."/>
            <person name="Heidstra R."/>
            <person name="Miyata K."/>
            <person name="Fedorova E."/>
            <person name="Kohlen W."/>
            <person name="Bisseling T."/>
            <person name="Smit S."/>
            <person name="Geurts R."/>
        </authorList>
    </citation>
    <scope>NUCLEOTIDE SEQUENCE [LARGE SCALE GENOMIC DNA]</scope>
    <source>
        <strain evidence="2">cv. RG33-2</strain>
    </source>
</reference>
<dbReference type="Proteomes" id="UP000237000">
    <property type="component" value="Unassembled WGS sequence"/>
</dbReference>
<evidence type="ECO:0000313" key="2">
    <source>
        <dbReference type="Proteomes" id="UP000237000"/>
    </source>
</evidence>
<dbReference type="AlphaFoldDB" id="A0A2P5APQ5"/>
<dbReference type="InParanoid" id="A0A2P5APQ5"/>
<keyword evidence="2" id="KW-1185">Reference proteome</keyword>
<accession>A0A2P5APQ5</accession>
<organism evidence="1 2">
    <name type="scientific">Trema orientale</name>
    <name type="common">Charcoal tree</name>
    <name type="synonym">Celtis orientalis</name>
    <dbReference type="NCBI Taxonomy" id="63057"/>
    <lineage>
        <taxon>Eukaryota</taxon>
        <taxon>Viridiplantae</taxon>
        <taxon>Streptophyta</taxon>
        <taxon>Embryophyta</taxon>
        <taxon>Tracheophyta</taxon>
        <taxon>Spermatophyta</taxon>
        <taxon>Magnoliopsida</taxon>
        <taxon>eudicotyledons</taxon>
        <taxon>Gunneridae</taxon>
        <taxon>Pentapetalae</taxon>
        <taxon>rosids</taxon>
        <taxon>fabids</taxon>
        <taxon>Rosales</taxon>
        <taxon>Cannabaceae</taxon>
        <taxon>Trema</taxon>
    </lineage>
</organism>
<protein>
    <submittedName>
        <fullName evidence="1">Uncharacterized protein</fullName>
    </submittedName>
</protein>